<sequence>MPSTVVNLETIIKSINEDDILTRLKQEHLLEEKYPIKRIRAIKGEIQPS</sequence>
<dbReference type="AlphaFoldDB" id="Q6EZL9"/>
<dbReference type="EMBL" id="AE017336">
    <property type="protein sequence ID" value="AAT28904.2"/>
    <property type="molecule type" value="Genomic_DNA"/>
</dbReference>
<gene>
    <name evidence="1" type="ordered locus">GBAA_pXO1_0162</name>
</gene>
<keyword evidence="2" id="KW-1185">Reference proteome</keyword>
<dbReference type="KEGG" id="bar:GBAA_pXO1_0162"/>
<protein>
    <submittedName>
        <fullName evidence="1">Uncharacterized protein</fullName>
    </submittedName>
</protein>
<proteinExistence type="predicted"/>
<dbReference type="Proteomes" id="UP000000594">
    <property type="component" value="Plasmid pXO1"/>
</dbReference>
<keyword evidence="1" id="KW-0614">Plasmid</keyword>
<organism evidence="1 2">
    <name type="scientific">Bacillus anthracis</name>
    <name type="common">anthrax bacterium</name>
    <dbReference type="NCBI Taxonomy" id="1392"/>
    <lineage>
        <taxon>Bacteria</taxon>
        <taxon>Bacillati</taxon>
        <taxon>Bacillota</taxon>
        <taxon>Bacilli</taxon>
        <taxon>Bacillales</taxon>
        <taxon>Bacillaceae</taxon>
        <taxon>Bacillus</taxon>
        <taxon>Bacillus cereus group</taxon>
    </lineage>
</organism>
<name>Q6EZL9_BACAN</name>
<dbReference type="HOGENOM" id="CLU_3131895_0_0_9"/>
<geneLocation type="plasmid" evidence="1 2">
    <name>pXO1</name>
</geneLocation>
<accession>Q6EZL9</accession>
<evidence type="ECO:0000313" key="2">
    <source>
        <dbReference type="Proteomes" id="UP000000594"/>
    </source>
</evidence>
<evidence type="ECO:0000313" key="1">
    <source>
        <dbReference type="EMBL" id="AAT28904.2"/>
    </source>
</evidence>
<reference evidence="1 2" key="1">
    <citation type="journal article" date="2009" name="J. Bacteriol.">
        <title>The complete genome sequence of Bacillus anthracis Ames 'Ancestor'.</title>
        <authorList>
            <person name="Ravel J."/>
            <person name="Jiang L."/>
            <person name="Stanley S.T."/>
            <person name="Wilson M.R."/>
            <person name="Decker R.S."/>
            <person name="Read T.D."/>
            <person name="Worsham P."/>
            <person name="Keim P.S."/>
            <person name="Salzberg S.L."/>
            <person name="Fraser-Liggett C.M."/>
            <person name="Rasko D.A."/>
        </authorList>
    </citation>
    <scope>NUCLEOTIDE SEQUENCE [LARGE SCALE GENOMIC DNA]</scope>
    <source>
        <strain evidence="2">Ames ancestor</strain>
        <plasmid evidence="2">pXO1</plasmid>
    </source>
</reference>
<dbReference type="RefSeq" id="WP_001141362.1">
    <property type="nucleotide sequence ID" value="NC_001496.1"/>
</dbReference>